<dbReference type="GeneID" id="63917316"/>
<name>A0A074W623_AURM1</name>
<evidence type="ECO:0000256" key="1">
    <source>
        <dbReference type="SAM" id="MobiDB-lite"/>
    </source>
</evidence>
<evidence type="ECO:0000313" key="3">
    <source>
        <dbReference type="Proteomes" id="UP000030672"/>
    </source>
</evidence>
<proteinExistence type="predicted"/>
<dbReference type="STRING" id="1043003.A0A074W623"/>
<sequence>MIADDEIANYEDFRDCVSELLISRLSGTADKKKKKATKGRKNEIKPVSKPEQDQEDNDALAADLGETIEYLASEIFPSLPDDLRTISYSDIQNDAQLAEKYSVPLDSDVYEDLLQPMPLSVSDSLTSYGLITDPMDLSRLLEPVFTSYITSRTTAPPEFVPSSRATECEICEREHLPLTYHHLIPRAVHAKVVKRGWHASWELNKVAWLCRACHSFVHRLATNEELAKEWYSIELLLERDDVQKWAIWVSKVRWKAK</sequence>
<gene>
    <name evidence="2" type="ORF">M437DRAFT_61487</name>
</gene>
<reference evidence="2 3" key="1">
    <citation type="journal article" date="2014" name="BMC Genomics">
        <title>Genome sequencing of four Aureobasidium pullulans varieties: biotechnological potential, stress tolerance, and description of new species.</title>
        <authorList>
            <person name="Gostin Ar C."/>
            <person name="Ohm R.A."/>
            <person name="Kogej T."/>
            <person name="Sonjak S."/>
            <person name="Turk M."/>
            <person name="Zajc J."/>
            <person name="Zalar P."/>
            <person name="Grube M."/>
            <person name="Sun H."/>
            <person name="Han J."/>
            <person name="Sharma A."/>
            <person name="Chiniquy J."/>
            <person name="Ngan C.Y."/>
            <person name="Lipzen A."/>
            <person name="Barry K."/>
            <person name="Grigoriev I.V."/>
            <person name="Gunde-Cimerman N."/>
        </authorList>
    </citation>
    <scope>NUCLEOTIDE SEQUENCE [LARGE SCALE GENOMIC DNA]</scope>
    <source>
        <strain evidence="2 3">CBS 110374</strain>
    </source>
</reference>
<evidence type="ECO:0000313" key="2">
    <source>
        <dbReference type="EMBL" id="KEQ67034.1"/>
    </source>
</evidence>
<dbReference type="AlphaFoldDB" id="A0A074W623"/>
<dbReference type="PANTHER" id="PTHR37827">
    <property type="entry name" value="TUDOR DOMAIN-CONTAINING PROTEIN"/>
    <property type="match status" value="1"/>
</dbReference>
<feature type="compositionally biased region" description="Basic and acidic residues" evidence="1">
    <location>
        <begin position="40"/>
        <end position="52"/>
    </location>
</feature>
<dbReference type="PANTHER" id="PTHR37827:SF1">
    <property type="entry name" value="HNH DOMAIN-CONTAINING PROTEIN"/>
    <property type="match status" value="1"/>
</dbReference>
<protein>
    <recommendedName>
        <fullName evidence="4">HNH domain-containing protein</fullName>
    </recommendedName>
</protein>
<dbReference type="RefSeq" id="XP_040884057.1">
    <property type="nucleotide sequence ID" value="XM_041023943.1"/>
</dbReference>
<dbReference type="EMBL" id="KL584824">
    <property type="protein sequence ID" value="KEQ67034.1"/>
    <property type="molecule type" value="Genomic_DNA"/>
</dbReference>
<accession>A0A074W623</accession>
<feature type="region of interest" description="Disordered" evidence="1">
    <location>
        <begin position="29"/>
        <end position="56"/>
    </location>
</feature>
<dbReference type="HOGENOM" id="CLU_074184_0_0_1"/>
<dbReference type="Proteomes" id="UP000030672">
    <property type="component" value="Unassembled WGS sequence"/>
</dbReference>
<evidence type="ECO:0008006" key="4">
    <source>
        <dbReference type="Google" id="ProtNLM"/>
    </source>
</evidence>
<keyword evidence="3" id="KW-1185">Reference proteome</keyword>
<organism evidence="2 3">
    <name type="scientific">Aureobasidium melanogenum (strain CBS 110374)</name>
    <name type="common">Aureobasidium pullulans var. melanogenum</name>
    <dbReference type="NCBI Taxonomy" id="1043003"/>
    <lineage>
        <taxon>Eukaryota</taxon>
        <taxon>Fungi</taxon>
        <taxon>Dikarya</taxon>
        <taxon>Ascomycota</taxon>
        <taxon>Pezizomycotina</taxon>
        <taxon>Dothideomycetes</taxon>
        <taxon>Dothideomycetidae</taxon>
        <taxon>Dothideales</taxon>
        <taxon>Saccotheciaceae</taxon>
        <taxon>Aureobasidium</taxon>
    </lineage>
</organism>